<dbReference type="InterPro" id="IPR036045">
    <property type="entry name" value="Sec1-like_sf"/>
</dbReference>
<dbReference type="InterPro" id="IPR027482">
    <property type="entry name" value="Sec1-like_dom2"/>
</dbReference>
<evidence type="ECO:0000256" key="3">
    <source>
        <dbReference type="SAM" id="MobiDB-lite"/>
    </source>
</evidence>
<dbReference type="Gene3D" id="3.90.660.10">
    <property type="match status" value="1"/>
</dbReference>
<dbReference type="Gene3D" id="3.10.110.10">
    <property type="entry name" value="Ubiquitin Conjugating Enzyme"/>
    <property type="match status" value="1"/>
</dbReference>
<dbReference type="InterPro" id="IPR002937">
    <property type="entry name" value="Amino_oxidase"/>
</dbReference>
<dbReference type="FunFam" id="3.10.110.10:FF:000072">
    <property type="entry name" value="Ubiquitin-conjugating enzyme E2 W"/>
    <property type="match status" value="1"/>
</dbReference>
<dbReference type="SUPFAM" id="SSF56815">
    <property type="entry name" value="Sec1/munc18-like (SM) proteins"/>
    <property type="match status" value="1"/>
</dbReference>
<dbReference type="InterPro" id="IPR036910">
    <property type="entry name" value="HMG_box_dom_sf"/>
</dbReference>
<dbReference type="Gene3D" id="3.90.830.10">
    <property type="entry name" value="Syntaxin Binding Protein 1, Chain A, domain 2"/>
    <property type="match status" value="1"/>
</dbReference>
<feature type="region of interest" description="Disordered" evidence="3">
    <location>
        <begin position="1200"/>
        <end position="1232"/>
    </location>
</feature>
<feature type="domain" description="HMG box" evidence="4">
    <location>
        <begin position="1179"/>
        <end position="1256"/>
    </location>
</feature>
<evidence type="ECO:0000259" key="5">
    <source>
        <dbReference type="PROSITE" id="PS50127"/>
    </source>
</evidence>
<dbReference type="Gene3D" id="1.25.40.850">
    <property type="match status" value="1"/>
</dbReference>
<dbReference type="Gene3D" id="3.50.50.60">
    <property type="entry name" value="FAD/NAD(P)-binding domain"/>
    <property type="match status" value="1"/>
</dbReference>
<dbReference type="Gene3D" id="3.40.50.1910">
    <property type="match status" value="1"/>
</dbReference>
<dbReference type="Gene3D" id="3.40.50.2060">
    <property type="match status" value="1"/>
</dbReference>
<feature type="domain" description="UBC core" evidence="5">
    <location>
        <begin position="5"/>
        <end position="159"/>
    </location>
</feature>
<evidence type="ECO:0000313" key="7">
    <source>
        <dbReference type="Proteomes" id="UP001217918"/>
    </source>
</evidence>
<reference evidence="6" key="1">
    <citation type="journal article" date="2023" name="Mol. Plant Microbe Interact.">
        <title>Elucidating the Obligate Nature and Biological Capacity of an Invasive Fungal Corn Pathogen.</title>
        <authorList>
            <person name="MacCready J.S."/>
            <person name="Roggenkamp E.M."/>
            <person name="Gdanetz K."/>
            <person name="Chilvers M.I."/>
        </authorList>
    </citation>
    <scope>NUCLEOTIDE SEQUENCE</scope>
    <source>
        <strain evidence="6">PM02</strain>
    </source>
</reference>
<dbReference type="Proteomes" id="UP001217918">
    <property type="component" value="Unassembled WGS sequence"/>
</dbReference>
<evidence type="ECO:0008006" key="8">
    <source>
        <dbReference type="Google" id="ProtNLM"/>
    </source>
</evidence>
<dbReference type="Pfam" id="PF01593">
    <property type="entry name" value="Amino_oxidase"/>
    <property type="match status" value="1"/>
</dbReference>
<feature type="region of interest" description="Disordered" evidence="3">
    <location>
        <begin position="861"/>
        <end position="904"/>
    </location>
</feature>
<dbReference type="SUPFAM" id="SSF51905">
    <property type="entry name" value="FAD/NAD(P)-binding domain"/>
    <property type="match status" value="1"/>
</dbReference>
<accession>A0AAD9I943</accession>
<dbReference type="InterPro" id="IPR043154">
    <property type="entry name" value="Sec-1-like_dom1"/>
</dbReference>
<comment type="caution">
    <text evidence="6">The sequence shown here is derived from an EMBL/GenBank/DDBJ whole genome shotgun (WGS) entry which is preliminary data.</text>
</comment>
<dbReference type="SUPFAM" id="SSF54373">
    <property type="entry name" value="FAD-linked reductases, C-terminal domain"/>
    <property type="match status" value="1"/>
</dbReference>
<dbReference type="InterPro" id="IPR009071">
    <property type="entry name" value="HMG_box_dom"/>
</dbReference>
<evidence type="ECO:0000259" key="4">
    <source>
        <dbReference type="PROSITE" id="PS50118"/>
    </source>
</evidence>
<dbReference type="Pfam" id="PF00995">
    <property type="entry name" value="Sec1"/>
    <property type="match status" value="1"/>
</dbReference>
<dbReference type="GO" id="GO:0016491">
    <property type="term" value="F:oxidoreductase activity"/>
    <property type="evidence" value="ECO:0007669"/>
    <property type="project" value="InterPro"/>
</dbReference>
<organism evidence="6 7">
    <name type="scientific">Phyllachora maydis</name>
    <dbReference type="NCBI Taxonomy" id="1825666"/>
    <lineage>
        <taxon>Eukaryota</taxon>
        <taxon>Fungi</taxon>
        <taxon>Dikarya</taxon>
        <taxon>Ascomycota</taxon>
        <taxon>Pezizomycotina</taxon>
        <taxon>Sordariomycetes</taxon>
        <taxon>Sordariomycetidae</taxon>
        <taxon>Phyllachorales</taxon>
        <taxon>Phyllachoraceae</taxon>
        <taxon>Phyllachora</taxon>
    </lineage>
</organism>
<dbReference type="InterPro" id="IPR001619">
    <property type="entry name" value="Sec1-like"/>
</dbReference>
<protein>
    <recommendedName>
        <fullName evidence="8">UBC core domain-containing protein</fullName>
    </recommendedName>
</protein>
<feature type="DNA-binding region" description="HMG box" evidence="2">
    <location>
        <begin position="1179"/>
        <end position="1256"/>
    </location>
</feature>
<gene>
    <name evidence="6" type="ORF">P8C59_007160</name>
</gene>
<dbReference type="InterPro" id="IPR016135">
    <property type="entry name" value="UBQ-conjugating_enzyme/RWD"/>
</dbReference>
<dbReference type="PROSITE" id="PS50118">
    <property type="entry name" value="HMG_BOX_2"/>
    <property type="match status" value="1"/>
</dbReference>
<dbReference type="CDD" id="cd23808">
    <property type="entry name" value="UBCc_UBE2W"/>
    <property type="match status" value="1"/>
</dbReference>
<comment type="similarity">
    <text evidence="1">Belongs to the STXBP/unc-18/SEC1 family.</text>
</comment>
<dbReference type="InterPro" id="IPR036188">
    <property type="entry name" value="FAD/NAD-bd_sf"/>
</dbReference>
<name>A0AAD9I943_9PEZI</name>
<dbReference type="SMART" id="SM00398">
    <property type="entry name" value="HMG"/>
    <property type="match status" value="1"/>
</dbReference>
<evidence type="ECO:0000256" key="1">
    <source>
        <dbReference type="ARBA" id="ARBA00009884"/>
    </source>
</evidence>
<dbReference type="GO" id="GO:0005634">
    <property type="term" value="C:nucleus"/>
    <property type="evidence" value="ECO:0007669"/>
    <property type="project" value="UniProtKB-UniRule"/>
</dbReference>
<dbReference type="SUPFAM" id="SSF54495">
    <property type="entry name" value="UBC-like"/>
    <property type="match status" value="1"/>
</dbReference>
<dbReference type="EMBL" id="JAQQPM010000006">
    <property type="protein sequence ID" value="KAK2072830.1"/>
    <property type="molecule type" value="Genomic_DNA"/>
</dbReference>
<keyword evidence="2" id="KW-0539">Nucleus</keyword>
<dbReference type="PANTHER" id="PTHR11679">
    <property type="entry name" value="VESICLE PROTEIN SORTING-ASSOCIATED"/>
    <property type="match status" value="1"/>
</dbReference>
<proteinExistence type="inferred from homology"/>
<dbReference type="GO" id="GO:0016192">
    <property type="term" value="P:vesicle-mediated transport"/>
    <property type="evidence" value="ECO:0007669"/>
    <property type="project" value="InterPro"/>
</dbReference>
<dbReference type="Gene3D" id="1.10.30.10">
    <property type="entry name" value="High mobility group box domain"/>
    <property type="match status" value="1"/>
</dbReference>
<dbReference type="InterPro" id="IPR043155">
    <property type="entry name" value="VPS33_dom3b"/>
</dbReference>
<sequence length="1315" mass="145608">MAANFATKRLGKELQKVNQSLPPGIQLISAENFEEWMLDIQVLDINPLYKDQKYRLKFKFSSSYPIEPPEVVFVQLPDRPIPIHPHIYSNGIICLDLLGQQGWSPVQNVESVCMSIQSMLTGNTKNERPPGDEEFVRGNRLRPRDIDFYYHDNTHGELAMAPPAGFNTEQIRERARKDLLYPLEGVRGKKNLILEKTLAGPLGVIVKFKTLTDYGVDKVFFLENDNADTSQRNVVFIARGECGRHARAIADQIKRLQRESQTGHDFHVFWVPRRTRVSDQLLEEAGVLGDATILDLPLYFFPLERDVLSLELDNSFQELYLAKDPTPLFLLARALMGIQLENGLFPRIIGKGDHAKRVADLLLRMRQEVLAGEDGNETDKFGLTPSTTIETAIIIDREVDFVTPLLTQLTYEGLIDEVFGIQNSQTEVDSTVIGTAQAVGQGSTATPVNDGASRKRKVPLDSSDTLYSQLRDTNFAIVGSVLNQVARRLQSDYNSGHATKTTAELKDFFQRLPGYQAEKQSLKVHTNLAEEIMKYTRTEQFTKLLEVQQNLAAGADPSSQFEAIEELISRNIPLSQVLRLLCTYSCISGGIKSKEFDLFRRLIVQGYGYQHLLTLHNLEKLQMFLSRSSPLASMIPMTASSAGMTGTKTNYAYLRKPLRLIVDEVNEHDPNDIAYVYSGYAPLSIRLVQSIIQKQYLTSITRGNAAANPASVTGASPQGWRGFDDAVKHVRGQTFDEAQRGEDKAVKARALLSGSAGKKTVFVIFVGGISFTEIAALRFIAKKEEARRNIVICTTSIVSGNKMMEAAVEKESHKPYNGVELARDSVKPVSKAAFTCDEHHLGAGTEASVAACAGRTGGVGFERSLSPTETRKEPQTQQSEVHTEAHLEAAPVDDPPVPSLDAGVSEEDDIDLEPATREPGATLGSVTDYAISQYRNIVDLNALDYRLLNWHVANLEYSNAINYHQLSLQGWDIDAGNEWEGKHTMVKDYTRNRGRFFQWFNLTEPSGLPVLLALMAGDAGLDTEQTCNDDLVAEATDVLRSVFGQDVPNPVESIITRWSSDKFARGSYSSAGPDMKATDYEAMAAPVGNLYFAGEHTTGTHPATVHGAYLSGLRAASEVAEAILGPIEIPTPLILPKGSSASNKRKAPIDPVAAAQEAYEIATWDHIVEQIGLRPQKPAKPCINAYTFYSKVNYEAARQRCETRRRPGKGSRASANEVRGMTSKMWKETSPAERAPFEAMAEASKTAHTAEMEVFNRAAATWDKEATELRLKYEREHPNPAVEMALSAAERTARRTRMKVDSYADADASDLEMAG</sequence>
<dbReference type="PROSITE" id="PS50127">
    <property type="entry name" value="UBC_2"/>
    <property type="match status" value="1"/>
</dbReference>
<dbReference type="SMART" id="SM00212">
    <property type="entry name" value="UBCc"/>
    <property type="match status" value="1"/>
</dbReference>
<keyword evidence="7" id="KW-1185">Reference proteome</keyword>
<dbReference type="Pfam" id="PF00505">
    <property type="entry name" value="HMG_box"/>
    <property type="match status" value="1"/>
</dbReference>
<dbReference type="InterPro" id="IPR000608">
    <property type="entry name" value="UBC"/>
</dbReference>
<keyword evidence="2" id="KW-0238">DNA-binding</keyword>
<evidence type="ECO:0000313" key="6">
    <source>
        <dbReference type="EMBL" id="KAK2072830.1"/>
    </source>
</evidence>
<dbReference type="Pfam" id="PF00179">
    <property type="entry name" value="UQ_con"/>
    <property type="match status" value="1"/>
</dbReference>
<dbReference type="CDD" id="cd00084">
    <property type="entry name" value="HMG-box_SF"/>
    <property type="match status" value="1"/>
</dbReference>
<dbReference type="GO" id="GO:0003677">
    <property type="term" value="F:DNA binding"/>
    <property type="evidence" value="ECO:0007669"/>
    <property type="project" value="UniProtKB-UniRule"/>
</dbReference>
<evidence type="ECO:0000256" key="2">
    <source>
        <dbReference type="PROSITE-ProRule" id="PRU00267"/>
    </source>
</evidence>
<dbReference type="InterPro" id="IPR043127">
    <property type="entry name" value="Sec-1-like_dom3a"/>
</dbReference>
<dbReference type="SUPFAM" id="SSF47095">
    <property type="entry name" value="HMG-box"/>
    <property type="match status" value="1"/>
</dbReference>